<dbReference type="AlphaFoldDB" id="T1JEP5"/>
<evidence type="ECO:0000313" key="1">
    <source>
        <dbReference type="EnsemblMetazoa" id="SMAR012297-PA"/>
    </source>
</evidence>
<reference evidence="2" key="1">
    <citation type="submission" date="2011-05" db="EMBL/GenBank/DDBJ databases">
        <authorList>
            <person name="Richards S.R."/>
            <person name="Qu J."/>
            <person name="Jiang H."/>
            <person name="Jhangiani S.N."/>
            <person name="Agravi P."/>
            <person name="Goodspeed R."/>
            <person name="Gross S."/>
            <person name="Mandapat C."/>
            <person name="Jackson L."/>
            <person name="Mathew T."/>
            <person name="Pu L."/>
            <person name="Thornton R."/>
            <person name="Saada N."/>
            <person name="Wilczek-Boney K.B."/>
            <person name="Lee S."/>
            <person name="Kovar C."/>
            <person name="Wu Y."/>
            <person name="Scherer S.E."/>
            <person name="Worley K.C."/>
            <person name="Muzny D.M."/>
            <person name="Gibbs R."/>
        </authorList>
    </citation>
    <scope>NUCLEOTIDE SEQUENCE</scope>
    <source>
        <strain evidence="2">Brora</strain>
    </source>
</reference>
<name>T1JEP5_STRMM</name>
<dbReference type="Proteomes" id="UP000014500">
    <property type="component" value="Unassembled WGS sequence"/>
</dbReference>
<sequence length="124" mass="14809">KINNIPIYSPLASSELIESNETYKSKWTNVNQHFCVVRRMRLTLFPSKQQWRIEIESRNPVAILQRPWQIEKREREREKEQGTHLRVEMKMNFHEFLLIEICFAHSSPKINNIPIYSADIISVT</sequence>
<reference evidence="1" key="2">
    <citation type="submission" date="2015-02" db="UniProtKB">
        <authorList>
            <consortium name="EnsemblMetazoa"/>
        </authorList>
    </citation>
    <scope>IDENTIFICATION</scope>
</reference>
<organism evidence="1 2">
    <name type="scientific">Strigamia maritima</name>
    <name type="common">European centipede</name>
    <name type="synonym">Geophilus maritimus</name>
    <dbReference type="NCBI Taxonomy" id="126957"/>
    <lineage>
        <taxon>Eukaryota</taxon>
        <taxon>Metazoa</taxon>
        <taxon>Ecdysozoa</taxon>
        <taxon>Arthropoda</taxon>
        <taxon>Myriapoda</taxon>
        <taxon>Chilopoda</taxon>
        <taxon>Pleurostigmophora</taxon>
        <taxon>Geophilomorpha</taxon>
        <taxon>Linotaeniidae</taxon>
        <taxon>Strigamia</taxon>
    </lineage>
</organism>
<keyword evidence="2" id="KW-1185">Reference proteome</keyword>
<evidence type="ECO:0000313" key="2">
    <source>
        <dbReference type="Proteomes" id="UP000014500"/>
    </source>
</evidence>
<dbReference type="EMBL" id="JH432127">
    <property type="status" value="NOT_ANNOTATED_CDS"/>
    <property type="molecule type" value="Genomic_DNA"/>
</dbReference>
<proteinExistence type="predicted"/>
<protein>
    <submittedName>
        <fullName evidence="1">Uncharacterized protein</fullName>
    </submittedName>
</protein>
<dbReference type="EnsemblMetazoa" id="SMAR012297-RA">
    <property type="protein sequence ID" value="SMAR012297-PA"/>
    <property type="gene ID" value="SMAR012297"/>
</dbReference>
<accession>T1JEP5</accession>
<dbReference type="HOGENOM" id="CLU_2009736_0_0_1"/>